<reference evidence="8 9" key="1">
    <citation type="submission" date="2019-01" db="EMBL/GenBank/DDBJ databases">
        <authorList>
            <consortium name="Pathogen Informatics"/>
        </authorList>
    </citation>
    <scope>NUCLEOTIDE SEQUENCE [LARGE SCALE GENOMIC DNA]</scope>
    <source>
        <strain evidence="8 9">NCTC10118</strain>
    </source>
</reference>
<organism evidence="8 9">
    <name type="scientific">Mycoplasmopsis bovirhinis</name>
    <dbReference type="NCBI Taxonomy" id="29553"/>
    <lineage>
        <taxon>Bacteria</taxon>
        <taxon>Bacillati</taxon>
        <taxon>Mycoplasmatota</taxon>
        <taxon>Mycoplasmoidales</taxon>
        <taxon>Metamycoplasmataceae</taxon>
        <taxon>Mycoplasmopsis</taxon>
    </lineage>
</organism>
<evidence type="ECO:0000256" key="1">
    <source>
        <dbReference type="ARBA" id="ARBA00004651"/>
    </source>
</evidence>
<keyword evidence="4 7" id="KW-0812">Transmembrane</keyword>
<dbReference type="EMBL" id="LR214972">
    <property type="protein sequence ID" value="VEU63496.1"/>
    <property type="molecule type" value="Genomic_DNA"/>
</dbReference>
<keyword evidence="3" id="KW-1003">Cell membrane</keyword>
<dbReference type="GO" id="GO:0005886">
    <property type="term" value="C:plasma membrane"/>
    <property type="evidence" value="ECO:0007669"/>
    <property type="project" value="UniProtKB-SubCell"/>
</dbReference>
<evidence type="ECO:0000313" key="9">
    <source>
        <dbReference type="Proteomes" id="UP000289952"/>
    </source>
</evidence>
<dbReference type="Pfam" id="PF02417">
    <property type="entry name" value="Chromate_transp"/>
    <property type="match status" value="1"/>
</dbReference>
<dbReference type="GO" id="GO:0015109">
    <property type="term" value="F:chromate transmembrane transporter activity"/>
    <property type="evidence" value="ECO:0007669"/>
    <property type="project" value="InterPro"/>
</dbReference>
<evidence type="ECO:0000256" key="5">
    <source>
        <dbReference type="ARBA" id="ARBA00022989"/>
    </source>
</evidence>
<evidence type="ECO:0000256" key="2">
    <source>
        <dbReference type="ARBA" id="ARBA00005262"/>
    </source>
</evidence>
<evidence type="ECO:0000256" key="6">
    <source>
        <dbReference type="ARBA" id="ARBA00023136"/>
    </source>
</evidence>
<gene>
    <name evidence="8" type="ORF">NCTC10118_00522</name>
</gene>
<feature type="transmembrane region" description="Helical" evidence="7">
    <location>
        <begin position="81"/>
        <end position="109"/>
    </location>
</feature>
<protein>
    <submittedName>
        <fullName evidence="8">Chromate transporter</fullName>
    </submittedName>
</protein>
<dbReference type="OrthoDB" id="401329at2"/>
<comment type="subcellular location">
    <subcellularLocation>
        <location evidence="1">Cell membrane</location>
        <topology evidence="1">Multi-pass membrane protein</topology>
    </subcellularLocation>
</comment>
<dbReference type="AlphaFoldDB" id="A0A449AEU6"/>
<keyword evidence="6 7" id="KW-0472">Membrane</keyword>
<evidence type="ECO:0000256" key="4">
    <source>
        <dbReference type="ARBA" id="ARBA00022692"/>
    </source>
</evidence>
<keyword evidence="5 7" id="KW-1133">Transmembrane helix</keyword>
<dbReference type="InterPro" id="IPR003370">
    <property type="entry name" value="Chromate_transpt"/>
</dbReference>
<dbReference type="RefSeq" id="WP_129621702.1">
    <property type="nucleotide sequence ID" value="NZ_LR214972.1"/>
</dbReference>
<evidence type="ECO:0000313" key="8">
    <source>
        <dbReference type="EMBL" id="VEU63496.1"/>
    </source>
</evidence>
<name>A0A449AEU6_9BACT</name>
<comment type="similarity">
    <text evidence="2">Belongs to the chromate ion transporter (CHR) (TC 2.A.51) family.</text>
</comment>
<feature type="transmembrane region" description="Helical" evidence="7">
    <location>
        <begin position="175"/>
        <end position="192"/>
    </location>
</feature>
<dbReference type="Proteomes" id="UP000289952">
    <property type="component" value="Chromosome"/>
</dbReference>
<keyword evidence="9" id="KW-1185">Reference proteome</keyword>
<evidence type="ECO:0000256" key="7">
    <source>
        <dbReference type="SAM" id="Phobius"/>
    </source>
</evidence>
<accession>A0A449AEU6</accession>
<sequence>MFIALFLSIPMLVLISLSVFGGGQVFMPVFEWFWKFLNNQFNLNISEEKIVNIFTVSNTTPGVVSTKFGFLTGYLVANGQWWMILAVLLTYIIFCIPAIIIMVLAMKYVDKFKSNTYMKNLLIVMKPIVAGIMIALAIQLFLGIIEPSLSFNKSIDNYFKIKEPDNHIFTAYKNILLKFYVLLGIPTSIYLIKKIKSLFLIILINIIISLILFAIPYA</sequence>
<evidence type="ECO:0000256" key="3">
    <source>
        <dbReference type="ARBA" id="ARBA00022475"/>
    </source>
</evidence>
<feature type="transmembrane region" description="Helical" evidence="7">
    <location>
        <begin position="199"/>
        <end position="217"/>
    </location>
</feature>
<feature type="transmembrane region" description="Helical" evidence="7">
    <location>
        <begin position="121"/>
        <end position="145"/>
    </location>
</feature>
<proteinExistence type="inferred from homology"/>